<dbReference type="Pfam" id="PF08534">
    <property type="entry name" value="Redoxin"/>
    <property type="match status" value="1"/>
</dbReference>
<dbReference type="AlphaFoldDB" id="A0A9U5D4G6"/>
<comment type="pathway">
    <text evidence="3">One-carbon metabolism; methylamine degradation.</text>
</comment>
<evidence type="ECO:0000256" key="3">
    <source>
        <dbReference type="ARBA" id="ARBA00004856"/>
    </source>
</evidence>
<proteinExistence type="predicted"/>
<dbReference type="Proteomes" id="UP000675920">
    <property type="component" value="Unplaced"/>
</dbReference>
<evidence type="ECO:0000256" key="8">
    <source>
        <dbReference type="SAM" id="Phobius"/>
    </source>
</evidence>
<dbReference type="SUPFAM" id="SSF52833">
    <property type="entry name" value="Thioredoxin-like"/>
    <property type="match status" value="1"/>
</dbReference>
<name>A0A9U5D4G6_9BURK</name>
<dbReference type="GO" id="GO:0016020">
    <property type="term" value="C:membrane"/>
    <property type="evidence" value="ECO:0007669"/>
    <property type="project" value="UniProtKB-SubCell"/>
</dbReference>
<sequence length="214" mass="23260">MARPISRIERGTPMTLLYFIVAVLALAVIVMMFIIFALARQIGILFERISPVGAMVNDSGPKIGELAPVFNLPSLTGGQVQIGSAAARSKLVFFLSPSCPVCKKLIPAIKAIQQDERQWLDITLASDGDESRHRQFITDAQLTGLSYVLSEQLGVTYKVARLPFAVLIDSAGVVRAKGLVNTREQLESLFNAVETGFASVQDFNGRQLAHSQSL</sequence>
<organism evidence="10 11">
    <name type="scientific">Derxia gummosa DSM 723</name>
    <dbReference type="NCBI Taxonomy" id="1121388"/>
    <lineage>
        <taxon>Bacteria</taxon>
        <taxon>Pseudomonadati</taxon>
        <taxon>Pseudomonadota</taxon>
        <taxon>Betaproteobacteria</taxon>
        <taxon>Burkholderiales</taxon>
        <taxon>Alcaligenaceae</taxon>
        <taxon>Derxia</taxon>
    </lineage>
</organism>
<keyword evidence="5 8" id="KW-0812">Transmembrane</keyword>
<dbReference type="GO" id="GO:0016491">
    <property type="term" value="F:oxidoreductase activity"/>
    <property type="evidence" value="ECO:0007669"/>
    <property type="project" value="InterPro"/>
</dbReference>
<keyword evidence="6 8" id="KW-1133">Transmembrane helix</keyword>
<dbReference type="RefSeq" id="WP_245591273.1">
    <property type="nucleotide sequence ID" value="NZ_AXWS01000007.1"/>
</dbReference>
<feature type="transmembrane region" description="Helical" evidence="8">
    <location>
        <begin position="16"/>
        <end position="39"/>
    </location>
</feature>
<gene>
    <name evidence="11" type="primary">mauD</name>
</gene>
<keyword evidence="10" id="KW-1185">Reference proteome</keyword>
<feature type="domain" description="Thioredoxin" evidence="9">
    <location>
        <begin position="61"/>
        <end position="195"/>
    </location>
</feature>
<evidence type="ECO:0000256" key="4">
    <source>
        <dbReference type="ARBA" id="ARBA00019076"/>
    </source>
</evidence>
<reference evidence="11" key="1">
    <citation type="journal article" date="1997" name="Antonie Van Leeuwenhoek">
        <title>MauE and MauD proteins are essential in methylamine metabolism of Paracoccus denitrificans.</title>
        <authorList>
            <person name="van der Palen C.J."/>
            <person name="Reijnders W.N."/>
            <person name="de Vries S."/>
            <person name="Duine J.A."/>
            <person name="van Spanning R.J."/>
        </authorList>
    </citation>
    <scope>NUCLEOTIDE SEQUENCE</scope>
</reference>
<dbReference type="PROSITE" id="PS51352">
    <property type="entry name" value="THIOREDOXIN_2"/>
    <property type="match status" value="1"/>
</dbReference>
<dbReference type="InterPro" id="IPR013740">
    <property type="entry name" value="Redoxin"/>
</dbReference>
<evidence type="ECO:0000313" key="11">
    <source>
        <dbReference type="RefSeq" id="WP_245591273.1"/>
    </source>
</evidence>
<reference evidence="11" key="2">
    <citation type="submission" date="2025-08" db="UniProtKB">
        <authorList>
            <consortium name="RefSeq"/>
        </authorList>
    </citation>
    <scope>IDENTIFICATION</scope>
</reference>
<dbReference type="InterPro" id="IPR013766">
    <property type="entry name" value="Thioredoxin_domain"/>
</dbReference>
<dbReference type="InterPro" id="IPR036249">
    <property type="entry name" value="Thioredoxin-like_sf"/>
</dbReference>
<dbReference type="NCBIfam" id="TIGR02661">
    <property type="entry name" value="MauD"/>
    <property type="match status" value="1"/>
</dbReference>
<dbReference type="InterPro" id="IPR013478">
    <property type="entry name" value="MeN_DH_accessory"/>
</dbReference>
<evidence type="ECO:0000256" key="1">
    <source>
        <dbReference type="ARBA" id="ARBA00003475"/>
    </source>
</evidence>
<dbReference type="GO" id="GO:0030416">
    <property type="term" value="P:methylamine metabolic process"/>
    <property type="evidence" value="ECO:0007669"/>
    <property type="project" value="InterPro"/>
</dbReference>
<evidence type="ECO:0000256" key="6">
    <source>
        <dbReference type="ARBA" id="ARBA00022989"/>
    </source>
</evidence>
<dbReference type="Gene3D" id="3.40.30.10">
    <property type="entry name" value="Glutaredoxin"/>
    <property type="match status" value="1"/>
</dbReference>
<evidence type="ECO:0000313" key="10">
    <source>
        <dbReference type="Proteomes" id="UP000675920"/>
    </source>
</evidence>
<evidence type="ECO:0000256" key="2">
    <source>
        <dbReference type="ARBA" id="ARBA00004167"/>
    </source>
</evidence>
<accession>A0A9U5D4G6</accession>
<comment type="function">
    <text evidence="1">May be specifically involved in the processing, transport, and/or maturation of the MADH beta-subunit.</text>
</comment>
<evidence type="ECO:0000256" key="7">
    <source>
        <dbReference type="ARBA" id="ARBA00023136"/>
    </source>
</evidence>
<protein>
    <recommendedName>
        <fullName evidence="4">Methylamine utilization protein MauD</fullName>
    </recommendedName>
</protein>
<comment type="subcellular location">
    <subcellularLocation>
        <location evidence="2">Membrane</location>
        <topology evidence="2">Single-pass membrane protein</topology>
    </subcellularLocation>
</comment>
<evidence type="ECO:0000259" key="9">
    <source>
        <dbReference type="PROSITE" id="PS51352"/>
    </source>
</evidence>
<evidence type="ECO:0000256" key="5">
    <source>
        <dbReference type="ARBA" id="ARBA00022692"/>
    </source>
</evidence>
<keyword evidence="7 8" id="KW-0472">Membrane</keyword>